<dbReference type="PANTHER" id="PTHR18895">
    <property type="entry name" value="HEMK METHYLTRANSFERASE"/>
    <property type="match status" value="1"/>
</dbReference>
<protein>
    <submittedName>
        <fullName evidence="1">S-adenosyl-L-methionine-dependent methyltransferase</fullName>
    </submittedName>
</protein>
<dbReference type="InterPro" id="IPR002052">
    <property type="entry name" value="DNA_methylase_N6_adenine_CS"/>
</dbReference>
<keyword evidence="1" id="KW-0489">Methyltransferase</keyword>
<reference evidence="1 2" key="1">
    <citation type="journal article" date="2018" name="Front. Microbiol.">
        <title>Genome-Wide Analysis of Corynespora cassiicola Leaf Fall Disease Putative Effectors.</title>
        <authorList>
            <person name="Lopez D."/>
            <person name="Ribeiro S."/>
            <person name="Label P."/>
            <person name="Fumanal B."/>
            <person name="Venisse J.S."/>
            <person name="Kohler A."/>
            <person name="de Oliveira R.R."/>
            <person name="Labutti K."/>
            <person name="Lipzen A."/>
            <person name="Lail K."/>
            <person name="Bauer D."/>
            <person name="Ohm R.A."/>
            <person name="Barry K.W."/>
            <person name="Spatafora J."/>
            <person name="Grigoriev I.V."/>
            <person name="Martin F.M."/>
            <person name="Pujade-Renaud V."/>
        </authorList>
    </citation>
    <scope>NUCLEOTIDE SEQUENCE [LARGE SCALE GENOMIC DNA]</scope>
    <source>
        <strain evidence="1 2">Philippines</strain>
    </source>
</reference>
<dbReference type="Gene3D" id="3.40.50.150">
    <property type="entry name" value="Vaccinia Virus protein VP39"/>
    <property type="match status" value="1"/>
</dbReference>
<dbReference type="GO" id="GO:0032259">
    <property type="term" value="P:methylation"/>
    <property type="evidence" value="ECO:0007669"/>
    <property type="project" value="UniProtKB-KW"/>
</dbReference>
<dbReference type="OrthoDB" id="269872at2759"/>
<organism evidence="1 2">
    <name type="scientific">Corynespora cassiicola Philippines</name>
    <dbReference type="NCBI Taxonomy" id="1448308"/>
    <lineage>
        <taxon>Eukaryota</taxon>
        <taxon>Fungi</taxon>
        <taxon>Dikarya</taxon>
        <taxon>Ascomycota</taxon>
        <taxon>Pezizomycotina</taxon>
        <taxon>Dothideomycetes</taxon>
        <taxon>Pleosporomycetidae</taxon>
        <taxon>Pleosporales</taxon>
        <taxon>Corynesporascaceae</taxon>
        <taxon>Corynespora</taxon>
    </lineage>
</organism>
<dbReference type="GO" id="GO:0008168">
    <property type="term" value="F:methyltransferase activity"/>
    <property type="evidence" value="ECO:0007669"/>
    <property type="project" value="UniProtKB-KW"/>
</dbReference>
<dbReference type="AlphaFoldDB" id="A0A2T2NZ33"/>
<name>A0A2T2NZ33_CORCC</name>
<dbReference type="GO" id="GO:0003676">
    <property type="term" value="F:nucleic acid binding"/>
    <property type="evidence" value="ECO:0007669"/>
    <property type="project" value="InterPro"/>
</dbReference>
<dbReference type="EMBL" id="KZ678131">
    <property type="protein sequence ID" value="PSN70685.1"/>
    <property type="molecule type" value="Genomic_DNA"/>
</dbReference>
<accession>A0A2T2NZ33</accession>
<dbReference type="Proteomes" id="UP000240883">
    <property type="component" value="Unassembled WGS sequence"/>
</dbReference>
<keyword evidence="1" id="KW-0808">Transferase</keyword>
<dbReference type="GO" id="GO:0005739">
    <property type="term" value="C:mitochondrion"/>
    <property type="evidence" value="ECO:0007669"/>
    <property type="project" value="TreeGrafter"/>
</dbReference>
<proteinExistence type="predicted"/>
<keyword evidence="2" id="KW-1185">Reference proteome</keyword>
<gene>
    <name evidence="1" type="ORF">BS50DRAFT_545568</name>
</gene>
<evidence type="ECO:0000313" key="1">
    <source>
        <dbReference type="EMBL" id="PSN70685.1"/>
    </source>
</evidence>
<dbReference type="InterPro" id="IPR029063">
    <property type="entry name" value="SAM-dependent_MTases_sf"/>
</dbReference>
<sequence length="370" mass="41792">MPRLPTSLLRRARAIDPLLPALLGPCRELGAAQNELRWLREHVDEVAEARRRKGDRISRISMLADVVQQRASGKPLQYIFGTEFFGDLEICCRPGVLIPRQETAASVSHLTHLIRHAKDLPSELRVLDICTGTGCIPLLFQHEFGIRHDVNLRLLGIDISKKSVHLASQNFLRMRKNPTFRRSDKIEFMLADAWADPFDDLESCILPVKTSLNISRRPQFWDIVISNPPYISPSAYWKTTTRSVRHFEPKLALVPPAATEQSDNEQGDAFYPKILRIARDAEAKIVLLEVADLDQAIRVARTAQQSGVFDGIEIWCDQPGLPSLVEDGEFPVIGQGNGRSVLCWRGAGASWLGKNLSTLDERRLQRSYRY</sequence>
<dbReference type="PROSITE" id="PS00092">
    <property type="entry name" value="N6_MTASE"/>
    <property type="match status" value="1"/>
</dbReference>
<evidence type="ECO:0000313" key="2">
    <source>
        <dbReference type="Proteomes" id="UP000240883"/>
    </source>
</evidence>
<dbReference type="PANTHER" id="PTHR18895:SF74">
    <property type="entry name" value="MTRF1L RELEASE FACTOR GLUTAMINE METHYLTRANSFERASE"/>
    <property type="match status" value="1"/>
</dbReference>
<dbReference type="STRING" id="1448308.A0A2T2NZ33"/>
<dbReference type="InterPro" id="IPR050320">
    <property type="entry name" value="N5-glutamine_MTase"/>
</dbReference>
<dbReference type="CDD" id="cd02440">
    <property type="entry name" value="AdoMet_MTases"/>
    <property type="match status" value="1"/>
</dbReference>
<dbReference type="SUPFAM" id="SSF53335">
    <property type="entry name" value="S-adenosyl-L-methionine-dependent methyltransferases"/>
    <property type="match status" value="1"/>
</dbReference>